<dbReference type="OrthoDB" id="10325100at2759"/>
<gene>
    <name evidence="1" type="ORF">EHS25_003695</name>
</gene>
<organism evidence="1 2">
    <name type="scientific">Saitozyma podzolica</name>
    <dbReference type="NCBI Taxonomy" id="1890683"/>
    <lineage>
        <taxon>Eukaryota</taxon>
        <taxon>Fungi</taxon>
        <taxon>Dikarya</taxon>
        <taxon>Basidiomycota</taxon>
        <taxon>Agaricomycotina</taxon>
        <taxon>Tremellomycetes</taxon>
        <taxon>Tremellales</taxon>
        <taxon>Trimorphomycetaceae</taxon>
        <taxon>Saitozyma</taxon>
    </lineage>
</organism>
<proteinExistence type="predicted"/>
<reference evidence="1 2" key="1">
    <citation type="submission" date="2018-11" db="EMBL/GenBank/DDBJ databases">
        <title>Genome sequence of Saitozyma podzolica DSM 27192.</title>
        <authorList>
            <person name="Aliyu H."/>
            <person name="Gorte O."/>
            <person name="Ochsenreither K."/>
        </authorList>
    </citation>
    <scope>NUCLEOTIDE SEQUENCE [LARGE SCALE GENOMIC DNA]</scope>
    <source>
        <strain evidence="1 2">DSM 27192</strain>
    </source>
</reference>
<accession>A0A427Y338</accession>
<sequence>MDATTSASSSSTPLIESLLKEACEESTKTSTIQLISSKAIFGYNQNGKAYIMSWHRIDSSDAQSSGIVYDPSVIPDYIYGPLDPSLEASLARFIFSSPEIREPTREALSEAFFPEGQLLGEGEETCQSVGPIRVKTSRKREDDSDPVSVMTITFDGDVPGWPQRSPELQALSEGLNVYRAYERQKKAERDELMRAYYAGR</sequence>
<evidence type="ECO:0000313" key="2">
    <source>
        <dbReference type="Proteomes" id="UP000279259"/>
    </source>
</evidence>
<evidence type="ECO:0000313" key="1">
    <source>
        <dbReference type="EMBL" id="RSH85556.1"/>
    </source>
</evidence>
<dbReference type="Proteomes" id="UP000279259">
    <property type="component" value="Unassembled WGS sequence"/>
</dbReference>
<dbReference type="EMBL" id="RSCD01000019">
    <property type="protein sequence ID" value="RSH85556.1"/>
    <property type="molecule type" value="Genomic_DNA"/>
</dbReference>
<name>A0A427Y338_9TREE</name>
<comment type="caution">
    <text evidence="1">The sequence shown here is derived from an EMBL/GenBank/DDBJ whole genome shotgun (WGS) entry which is preliminary data.</text>
</comment>
<keyword evidence="2" id="KW-1185">Reference proteome</keyword>
<dbReference type="AlphaFoldDB" id="A0A427Y338"/>
<protein>
    <submittedName>
        <fullName evidence="1">Uncharacterized protein</fullName>
    </submittedName>
</protein>